<organism evidence="9 10">
    <name type="scientific">Solanum verrucosum</name>
    <dbReference type="NCBI Taxonomy" id="315347"/>
    <lineage>
        <taxon>Eukaryota</taxon>
        <taxon>Viridiplantae</taxon>
        <taxon>Streptophyta</taxon>
        <taxon>Embryophyta</taxon>
        <taxon>Tracheophyta</taxon>
        <taxon>Spermatophyta</taxon>
        <taxon>Magnoliopsida</taxon>
        <taxon>eudicotyledons</taxon>
        <taxon>Gunneridae</taxon>
        <taxon>Pentapetalae</taxon>
        <taxon>asterids</taxon>
        <taxon>lamiids</taxon>
        <taxon>Solanales</taxon>
        <taxon>Solanaceae</taxon>
        <taxon>Solanoideae</taxon>
        <taxon>Solaneae</taxon>
        <taxon>Solanum</taxon>
    </lineage>
</organism>
<protein>
    <submittedName>
        <fullName evidence="9">Uncharacterized protein</fullName>
    </submittedName>
</protein>
<reference evidence="9" key="1">
    <citation type="submission" date="2023-08" db="EMBL/GenBank/DDBJ databases">
        <title>A de novo genome assembly of Solanum verrucosum Schlechtendal, a Mexican diploid species geographically isolated from the other diploid A-genome species in potato relatives.</title>
        <authorList>
            <person name="Hosaka K."/>
        </authorList>
    </citation>
    <scope>NUCLEOTIDE SEQUENCE</scope>
    <source>
        <tissue evidence="9">Young leaves</tissue>
    </source>
</reference>
<comment type="subcellular location">
    <subcellularLocation>
        <location evidence="1">Nucleus</location>
    </subcellularLocation>
</comment>
<dbReference type="GO" id="GO:0003714">
    <property type="term" value="F:transcription corepressor activity"/>
    <property type="evidence" value="ECO:0007669"/>
    <property type="project" value="InterPro"/>
</dbReference>
<keyword evidence="10" id="KW-1185">Reference proteome</keyword>
<dbReference type="Pfam" id="PF00400">
    <property type="entry name" value="WD40"/>
    <property type="match status" value="7"/>
</dbReference>
<evidence type="ECO:0000256" key="4">
    <source>
        <dbReference type="ARBA" id="ARBA00023015"/>
    </source>
</evidence>
<name>A0AAF0V418_SOLVR</name>
<dbReference type="EMBL" id="CP133623">
    <property type="protein sequence ID" value="WMV57480.1"/>
    <property type="molecule type" value="Genomic_DNA"/>
</dbReference>
<evidence type="ECO:0000256" key="8">
    <source>
        <dbReference type="SAM" id="SignalP"/>
    </source>
</evidence>
<gene>
    <name evidence="9" type="ORF">MTR67_050865</name>
</gene>
<dbReference type="InterPro" id="IPR015943">
    <property type="entry name" value="WD40/YVTN_repeat-like_dom_sf"/>
</dbReference>
<dbReference type="InterPro" id="IPR019775">
    <property type="entry name" value="WD40_repeat_CS"/>
</dbReference>
<accession>A0AAF0V418</accession>
<dbReference type="FunFam" id="2.130.10.10:FF:000218">
    <property type="entry name" value="WD40 repeat-containing protein HOS15"/>
    <property type="match status" value="1"/>
</dbReference>
<dbReference type="InterPro" id="IPR045183">
    <property type="entry name" value="Ebi-like"/>
</dbReference>
<evidence type="ECO:0000256" key="2">
    <source>
        <dbReference type="ARBA" id="ARBA00022574"/>
    </source>
</evidence>
<feature type="repeat" description="WD" evidence="7">
    <location>
        <begin position="296"/>
        <end position="319"/>
    </location>
</feature>
<feature type="signal peptide" evidence="8">
    <location>
        <begin position="1"/>
        <end position="18"/>
    </location>
</feature>
<dbReference type="AlphaFoldDB" id="A0AAF0V418"/>
<dbReference type="Gene3D" id="2.130.10.10">
    <property type="entry name" value="YVTN repeat-like/Quinoprotein amine dehydrogenase"/>
    <property type="match status" value="1"/>
</dbReference>
<keyword evidence="6" id="KW-0539">Nucleus</keyword>
<dbReference type="PROSITE" id="PS00678">
    <property type="entry name" value="WD_REPEATS_1"/>
    <property type="match status" value="1"/>
</dbReference>
<proteinExistence type="predicted"/>
<dbReference type="InterPro" id="IPR001680">
    <property type="entry name" value="WD40_rpt"/>
</dbReference>
<keyword evidence="3" id="KW-0677">Repeat</keyword>
<dbReference type="Proteomes" id="UP001234989">
    <property type="component" value="Chromosome 12"/>
</dbReference>
<dbReference type="PRINTS" id="PR00320">
    <property type="entry name" value="GPROTEINBRPT"/>
</dbReference>
<sequence>MQLILVHIFCCDIKFCFCCKIDSEPMDINTDSTPYEIPSSDLMVLEGHTSEVFTCAWSPEGSLLASASGDSTARIWTIGDGPCNSTIQRRTPNVLVLKPLESRATEENKDVTTLDWNSEGTLLATGSYGGKVRIWNRYGELVRNLNNHCCPIFSLKWNKIGDYLLSGSVDRTAVVWNVKSGKPKQQFEFPAVVLDADWQNNDSFAVGSIDNMIYICKVGENRPVKRFSGHKNEVNAVKWDPSGSLLASCSDDTTVKIWSMEQDVCLHDFRELRKETYTIKWSPTGAGTSNPNQQLLLASGSFDSTVNLWDVEQGRLLHTLNGHREPIYSIAFSPNGQYLASGSVDKCMNIWSVKEAKIVKTYNGDGIIFEVCWNKEGNKVAACFSNNKVCVFDIRL</sequence>
<evidence type="ECO:0000256" key="7">
    <source>
        <dbReference type="PROSITE-ProRule" id="PRU00221"/>
    </source>
</evidence>
<keyword evidence="8" id="KW-0732">Signal</keyword>
<dbReference type="PROSITE" id="PS50294">
    <property type="entry name" value="WD_REPEATS_REGION"/>
    <property type="match status" value="5"/>
</dbReference>
<dbReference type="PANTHER" id="PTHR22846:SF66">
    <property type="entry name" value="ANAPHASE-PROMOTING COMPLEX SUBUNIT 4-LIKE WD40 DOMAIN-CONTAINING PROTEIN"/>
    <property type="match status" value="1"/>
</dbReference>
<dbReference type="SUPFAM" id="SSF50978">
    <property type="entry name" value="WD40 repeat-like"/>
    <property type="match status" value="1"/>
</dbReference>
<dbReference type="InterPro" id="IPR036322">
    <property type="entry name" value="WD40_repeat_dom_sf"/>
</dbReference>
<dbReference type="GO" id="GO:0006357">
    <property type="term" value="P:regulation of transcription by RNA polymerase II"/>
    <property type="evidence" value="ECO:0007669"/>
    <property type="project" value="TreeGrafter"/>
</dbReference>
<evidence type="ECO:0000256" key="1">
    <source>
        <dbReference type="ARBA" id="ARBA00004123"/>
    </source>
</evidence>
<feature type="repeat" description="WD" evidence="7">
    <location>
        <begin position="45"/>
        <end position="86"/>
    </location>
</feature>
<dbReference type="PANTHER" id="PTHR22846">
    <property type="entry name" value="WD40 REPEAT PROTEIN"/>
    <property type="match status" value="1"/>
</dbReference>
<keyword evidence="2 7" id="KW-0853">WD repeat</keyword>
<feature type="chain" id="PRO_5042130390" evidence="8">
    <location>
        <begin position="19"/>
        <end position="396"/>
    </location>
</feature>
<feature type="repeat" description="WD" evidence="7">
    <location>
        <begin position="104"/>
        <end position="136"/>
    </location>
</feature>
<dbReference type="GO" id="GO:0000118">
    <property type="term" value="C:histone deacetylase complex"/>
    <property type="evidence" value="ECO:0007669"/>
    <property type="project" value="TreeGrafter"/>
</dbReference>
<evidence type="ECO:0000256" key="5">
    <source>
        <dbReference type="ARBA" id="ARBA00023163"/>
    </source>
</evidence>
<evidence type="ECO:0000313" key="10">
    <source>
        <dbReference type="Proteomes" id="UP001234989"/>
    </source>
</evidence>
<feature type="repeat" description="WD" evidence="7">
    <location>
        <begin position="227"/>
        <end position="268"/>
    </location>
</feature>
<feature type="repeat" description="WD" evidence="7">
    <location>
        <begin position="320"/>
        <end position="361"/>
    </location>
</feature>
<evidence type="ECO:0000313" key="9">
    <source>
        <dbReference type="EMBL" id="WMV57480.1"/>
    </source>
</evidence>
<feature type="repeat" description="WD" evidence="7">
    <location>
        <begin position="145"/>
        <end position="186"/>
    </location>
</feature>
<dbReference type="CDD" id="cd00200">
    <property type="entry name" value="WD40"/>
    <property type="match status" value="1"/>
</dbReference>
<keyword evidence="4" id="KW-0805">Transcription regulation</keyword>
<dbReference type="SMART" id="SM00320">
    <property type="entry name" value="WD40"/>
    <property type="match status" value="8"/>
</dbReference>
<evidence type="ECO:0000256" key="6">
    <source>
        <dbReference type="ARBA" id="ARBA00023242"/>
    </source>
</evidence>
<dbReference type="InterPro" id="IPR020472">
    <property type="entry name" value="WD40_PAC1"/>
</dbReference>
<keyword evidence="5" id="KW-0804">Transcription</keyword>
<evidence type="ECO:0000256" key="3">
    <source>
        <dbReference type="ARBA" id="ARBA00022737"/>
    </source>
</evidence>
<dbReference type="PROSITE" id="PS50082">
    <property type="entry name" value="WD_REPEATS_2"/>
    <property type="match status" value="6"/>
</dbReference>